<dbReference type="InterPro" id="IPR043129">
    <property type="entry name" value="ATPase_NBD"/>
</dbReference>
<dbReference type="CDD" id="cd23763">
    <property type="entry name" value="ASKHA_ATPase_ROK"/>
    <property type="match status" value="1"/>
</dbReference>
<dbReference type="PANTHER" id="PTHR18964:SF169">
    <property type="entry name" value="N-ACETYLMANNOSAMINE KINASE"/>
    <property type="match status" value="1"/>
</dbReference>
<evidence type="ECO:0000313" key="2">
    <source>
        <dbReference type="EMBL" id="MFB9642043.1"/>
    </source>
</evidence>
<dbReference type="InterPro" id="IPR000600">
    <property type="entry name" value="ROK"/>
</dbReference>
<dbReference type="Gene3D" id="3.30.420.40">
    <property type="match status" value="2"/>
</dbReference>
<dbReference type="PANTHER" id="PTHR18964">
    <property type="entry name" value="ROK (REPRESSOR, ORF, KINASE) FAMILY"/>
    <property type="match status" value="1"/>
</dbReference>
<dbReference type="SUPFAM" id="SSF53067">
    <property type="entry name" value="Actin-like ATPase domain"/>
    <property type="match status" value="1"/>
</dbReference>
<evidence type="ECO:0000256" key="1">
    <source>
        <dbReference type="ARBA" id="ARBA00006479"/>
    </source>
</evidence>
<comment type="caution">
    <text evidence="2">The sequence shown here is derived from an EMBL/GenBank/DDBJ whole genome shotgun (WGS) entry which is preliminary data.</text>
</comment>
<keyword evidence="3" id="KW-1185">Reference proteome</keyword>
<accession>A0ABV5SNX4</accession>
<dbReference type="EMBL" id="JBHMBL010000001">
    <property type="protein sequence ID" value="MFB9642043.1"/>
    <property type="molecule type" value="Genomic_DNA"/>
</dbReference>
<dbReference type="Proteomes" id="UP001589667">
    <property type="component" value="Unassembled WGS sequence"/>
</dbReference>
<dbReference type="Pfam" id="PF00480">
    <property type="entry name" value="ROK"/>
    <property type="match status" value="1"/>
</dbReference>
<dbReference type="RefSeq" id="WP_212277342.1">
    <property type="nucleotide sequence ID" value="NZ_BAAANI010000007.1"/>
</dbReference>
<proteinExistence type="inferred from homology"/>
<reference evidence="2 3" key="1">
    <citation type="submission" date="2024-09" db="EMBL/GenBank/DDBJ databases">
        <authorList>
            <person name="Sun Q."/>
            <person name="Mori K."/>
        </authorList>
    </citation>
    <scope>NUCLEOTIDE SEQUENCE [LARGE SCALE GENOMIC DNA]</scope>
    <source>
        <strain evidence="2 3">JCM 14321</strain>
    </source>
</reference>
<name>A0ABV5SNX4_9MICO</name>
<comment type="similarity">
    <text evidence="1">Belongs to the ROK (NagC/XylR) family.</text>
</comment>
<protein>
    <submittedName>
        <fullName evidence="2">ROK family protein</fullName>
    </submittedName>
</protein>
<sequence>MTRNRVPTIELGGTHVAVAVIDATARAIVDGSYAARSIDSSGSAADLIDSIAASARTLGSDHTGRWAVAVPGPFDFDAGIAQYSGVGKFDSLHGVDLRARLADALDADPASFTFVNDADAFALGEYAAGAARGLSRFCCITLGTGVGSGWVVDGERTDGAAPEGELHLLEFEGRRIEERMSRRAVRAAYARRARCATAVPDVKEIADRARGGDPIASEVLEDAFSFLGRALDGPLARFDADALVVGGTIARSWDLLEPPLSGGLGRTGFPVLRAELGHEAPMIGAAFAADATLLSAQGR</sequence>
<organism evidence="2 3">
    <name type="scientific">Agromyces lapidis</name>
    <dbReference type="NCBI Taxonomy" id="279574"/>
    <lineage>
        <taxon>Bacteria</taxon>
        <taxon>Bacillati</taxon>
        <taxon>Actinomycetota</taxon>
        <taxon>Actinomycetes</taxon>
        <taxon>Micrococcales</taxon>
        <taxon>Microbacteriaceae</taxon>
        <taxon>Agromyces</taxon>
    </lineage>
</organism>
<evidence type="ECO:0000313" key="3">
    <source>
        <dbReference type="Proteomes" id="UP001589667"/>
    </source>
</evidence>
<gene>
    <name evidence="2" type="ORF">ACFFQV_07030</name>
</gene>